<evidence type="ECO:0000313" key="7">
    <source>
        <dbReference type="Proteomes" id="UP001159427"/>
    </source>
</evidence>
<dbReference type="PROSITE" id="PS50262">
    <property type="entry name" value="G_PROTEIN_RECEP_F1_2"/>
    <property type="match status" value="1"/>
</dbReference>
<evidence type="ECO:0000313" key="6">
    <source>
        <dbReference type="EMBL" id="CAH3023983.1"/>
    </source>
</evidence>
<comment type="caution">
    <text evidence="6">The sequence shown here is derived from an EMBL/GenBank/DDBJ whole genome shotgun (WGS) entry which is preliminary data.</text>
</comment>
<feature type="domain" description="G-protein coupled receptors family 1 profile" evidence="5">
    <location>
        <begin position="1"/>
        <end position="69"/>
    </location>
</feature>
<gene>
    <name evidence="6" type="ORF">PEVE_00021216</name>
</gene>
<evidence type="ECO:0000256" key="3">
    <source>
        <dbReference type="ARBA" id="ARBA00022989"/>
    </source>
</evidence>
<comment type="subcellular location">
    <subcellularLocation>
        <location evidence="1">Membrane</location>
    </subcellularLocation>
</comment>
<evidence type="ECO:0000256" key="1">
    <source>
        <dbReference type="ARBA" id="ARBA00004370"/>
    </source>
</evidence>
<dbReference type="SUPFAM" id="SSF81321">
    <property type="entry name" value="Family A G protein-coupled receptor-like"/>
    <property type="match status" value="1"/>
</dbReference>
<keyword evidence="2" id="KW-0812">Transmembrane</keyword>
<evidence type="ECO:0000256" key="4">
    <source>
        <dbReference type="ARBA" id="ARBA00023136"/>
    </source>
</evidence>
<evidence type="ECO:0000259" key="5">
    <source>
        <dbReference type="PROSITE" id="PS50262"/>
    </source>
</evidence>
<dbReference type="InterPro" id="IPR017452">
    <property type="entry name" value="GPCR_Rhodpsn_7TM"/>
</dbReference>
<protein>
    <recommendedName>
        <fullName evidence="5">G-protein coupled receptors family 1 profile domain-containing protein</fullName>
    </recommendedName>
</protein>
<dbReference type="Proteomes" id="UP001159427">
    <property type="component" value="Unassembled WGS sequence"/>
</dbReference>
<name>A0ABN8M3I4_9CNID</name>
<reference evidence="6 7" key="1">
    <citation type="submission" date="2022-05" db="EMBL/GenBank/DDBJ databases">
        <authorList>
            <consortium name="Genoscope - CEA"/>
            <person name="William W."/>
        </authorList>
    </citation>
    <scope>NUCLEOTIDE SEQUENCE [LARGE SCALE GENOMIC DNA]</scope>
</reference>
<sequence length="69" mass="7804">MDSRGSFILICVLYCKIYATVRRLKNQIHALEAEQPAQNGEIANAARLRKTSVATFYVYAAFLACYLPF</sequence>
<accession>A0ABN8M3I4</accession>
<keyword evidence="7" id="KW-1185">Reference proteome</keyword>
<keyword evidence="4" id="KW-0472">Membrane</keyword>
<proteinExistence type="predicted"/>
<dbReference type="EMBL" id="CALNXI010000284">
    <property type="protein sequence ID" value="CAH3023983.1"/>
    <property type="molecule type" value="Genomic_DNA"/>
</dbReference>
<feature type="non-terminal residue" evidence="6">
    <location>
        <position position="69"/>
    </location>
</feature>
<keyword evidence="3" id="KW-1133">Transmembrane helix</keyword>
<organism evidence="6 7">
    <name type="scientific">Porites evermanni</name>
    <dbReference type="NCBI Taxonomy" id="104178"/>
    <lineage>
        <taxon>Eukaryota</taxon>
        <taxon>Metazoa</taxon>
        <taxon>Cnidaria</taxon>
        <taxon>Anthozoa</taxon>
        <taxon>Hexacorallia</taxon>
        <taxon>Scleractinia</taxon>
        <taxon>Fungiina</taxon>
        <taxon>Poritidae</taxon>
        <taxon>Porites</taxon>
    </lineage>
</organism>
<evidence type="ECO:0000256" key="2">
    <source>
        <dbReference type="ARBA" id="ARBA00022692"/>
    </source>
</evidence>
<dbReference type="Gene3D" id="1.20.1070.10">
    <property type="entry name" value="Rhodopsin 7-helix transmembrane proteins"/>
    <property type="match status" value="1"/>
</dbReference>